<dbReference type="InterPro" id="IPR037187">
    <property type="entry name" value="DnaK_N"/>
</dbReference>
<proteinExistence type="predicted"/>
<dbReference type="PANTHER" id="PTHR33823">
    <property type="entry name" value="RNA POLYMERASE-BINDING TRANSCRIPTION FACTOR DKSA-RELATED"/>
    <property type="match status" value="1"/>
</dbReference>
<evidence type="ECO:0000256" key="4">
    <source>
        <dbReference type="PROSITE-ProRule" id="PRU00510"/>
    </source>
</evidence>
<dbReference type="SUPFAM" id="SSF109635">
    <property type="entry name" value="DnaK suppressor protein DksA, alpha-hairpin domain"/>
    <property type="match status" value="1"/>
</dbReference>
<accession>A0A7C6AGE0</accession>
<evidence type="ECO:0000256" key="2">
    <source>
        <dbReference type="ARBA" id="ARBA00022771"/>
    </source>
</evidence>
<feature type="domain" description="Zinc finger DksA/TraR C4-type" evidence="5">
    <location>
        <begin position="90"/>
        <end position="119"/>
    </location>
</feature>
<dbReference type="GO" id="GO:0008270">
    <property type="term" value="F:zinc ion binding"/>
    <property type="evidence" value="ECO:0007669"/>
    <property type="project" value="UniProtKB-KW"/>
</dbReference>
<name>A0A7C6AGE0_UNCW3</name>
<dbReference type="AlphaFoldDB" id="A0A7C6AGE0"/>
<protein>
    <submittedName>
        <fullName evidence="6">TraR/DksA family transcriptional regulator</fullName>
    </submittedName>
</protein>
<dbReference type="PANTHER" id="PTHR33823:SF4">
    <property type="entry name" value="GENERAL STRESS PROTEIN 16O"/>
    <property type="match status" value="1"/>
</dbReference>
<evidence type="ECO:0000259" key="5">
    <source>
        <dbReference type="Pfam" id="PF01258"/>
    </source>
</evidence>
<dbReference type="PROSITE" id="PS01102">
    <property type="entry name" value="ZF_DKSA_1"/>
    <property type="match status" value="1"/>
</dbReference>
<dbReference type="SUPFAM" id="SSF57716">
    <property type="entry name" value="Glucocorticoid receptor-like (DNA-binding domain)"/>
    <property type="match status" value="1"/>
</dbReference>
<keyword evidence="1" id="KW-0479">Metal-binding</keyword>
<feature type="zinc finger region" description="dksA C4-type" evidence="4">
    <location>
        <begin position="95"/>
        <end position="119"/>
    </location>
</feature>
<dbReference type="Pfam" id="PF01258">
    <property type="entry name" value="zf-dskA_traR"/>
    <property type="match status" value="1"/>
</dbReference>
<gene>
    <name evidence="6" type="ORF">ENV70_03220</name>
</gene>
<organism evidence="6">
    <name type="scientific">candidate division WOR-3 bacterium</name>
    <dbReference type="NCBI Taxonomy" id="2052148"/>
    <lineage>
        <taxon>Bacteria</taxon>
        <taxon>Bacteria division WOR-3</taxon>
    </lineage>
</organism>
<dbReference type="Gene3D" id="1.20.120.910">
    <property type="entry name" value="DksA, coiled-coil domain"/>
    <property type="match status" value="1"/>
</dbReference>
<evidence type="ECO:0000256" key="3">
    <source>
        <dbReference type="ARBA" id="ARBA00022833"/>
    </source>
</evidence>
<dbReference type="InterPro" id="IPR020458">
    <property type="entry name" value="Znf_DskA_TraR_CS"/>
</dbReference>
<sequence length="122" mass="13985">MIKKFKKSELKEFEKILLKEREKILKGIDYGTGQIATTQTEASGDLSAYANHMADQGTETEKRELSSLNISRQRETLFSIDHALRKIAQGRYGICEKCGKLIEKRRLKIVPYARFCIKCTAK</sequence>
<comment type="caution">
    <text evidence="6">The sequence shown here is derived from an EMBL/GenBank/DDBJ whole genome shotgun (WGS) entry which is preliminary data.</text>
</comment>
<keyword evidence="3" id="KW-0862">Zinc</keyword>
<keyword evidence="2" id="KW-0863">Zinc-finger</keyword>
<dbReference type="EMBL" id="DTHJ01000066">
    <property type="protein sequence ID" value="HHS62615.1"/>
    <property type="molecule type" value="Genomic_DNA"/>
</dbReference>
<evidence type="ECO:0000256" key="1">
    <source>
        <dbReference type="ARBA" id="ARBA00022723"/>
    </source>
</evidence>
<dbReference type="InterPro" id="IPR000962">
    <property type="entry name" value="Znf_DskA_TraR"/>
</dbReference>
<evidence type="ECO:0000313" key="6">
    <source>
        <dbReference type="EMBL" id="HHS62615.1"/>
    </source>
</evidence>
<reference evidence="6" key="1">
    <citation type="journal article" date="2020" name="mSystems">
        <title>Genome- and Community-Level Interaction Insights into Carbon Utilization and Element Cycling Functions of Hydrothermarchaeota in Hydrothermal Sediment.</title>
        <authorList>
            <person name="Zhou Z."/>
            <person name="Liu Y."/>
            <person name="Xu W."/>
            <person name="Pan J."/>
            <person name="Luo Z.H."/>
            <person name="Li M."/>
        </authorList>
    </citation>
    <scope>NUCLEOTIDE SEQUENCE [LARGE SCALE GENOMIC DNA]</scope>
    <source>
        <strain evidence="6">SpSt-783</strain>
    </source>
</reference>
<dbReference type="PROSITE" id="PS51128">
    <property type="entry name" value="ZF_DKSA_2"/>
    <property type="match status" value="1"/>
</dbReference>